<feature type="transmembrane region" description="Helical" evidence="12">
    <location>
        <begin position="529"/>
        <end position="547"/>
    </location>
</feature>
<sequence length="558" mass="60359">MSFLDYSIAIAFSMIVFALGLSFSKSGGNVKSFFAAGGSVPWWISGLSLFMSFFSVGTFVVWGSIAYNSGFVAVVIQTTMSIAGFIVGFYIAPKWNKTRALTAAEFIADRLGVKTQNFYTFIFLLISIFGSGAFLYPVGKMLEVTAGVPLELAICVLGLLIILYTAAGGLWAVLITDVLQFVVLTAAVLIVVPLVFFEVGGVSHFINAAPENFFALSNDEYDCFFMVAFGFYNMVFIGGSWAYVQRYTSVSTPKDAKKVGLLFGSLYLIAPLIWMLPPMLYRVINPDLASTDAEGAYMMVSQLVVPDGFMGLILAAMVFATASSVNTTLNIAAGVFTNDVYKVYRKNITNKETMRVARIITVIFGLVTIWVALSVKSLGGIVEVVFSLSAITGAALFLPPLWAMFSKVQTGKTVMVATLVSLLINAFFKFLAPTWLDFSLGRSPEMLVGVLVPVVLLLIFELVGRYSGTVSGEYTLYQKLWRNKHQDATEEEVADGATANSFARKILATGVIAIGLLLLGLGLWADKGTGIICTIAVITLGCATIVYPRKNALARDHS</sequence>
<evidence type="ECO:0000256" key="10">
    <source>
        <dbReference type="ARBA" id="ARBA00023201"/>
    </source>
</evidence>
<evidence type="ECO:0000256" key="1">
    <source>
        <dbReference type="ARBA" id="ARBA00004651"/>
    </source>
</evidence>
<keyword evidence="4" id="KW-1003">Cell membrane</keyword>
<protein>
    <submittedName>
        <fullName evidence="13">Na+:solute symporter</fullName>
    </submittedName>
</protein>
<evidence type="ECO:0000256" key="12">
    <source>
        <dbReference type="SAM" id="Phobius"/>
    </source>
</evidence>
<evidence type="ECO:0000256" key="4">
    <source>
        <dbReference type="ARBA" id="ARBA00022475"/>
    </source>
</evidence>
<dbReference type="Proteomes" id="UP000815846">
    <property type="component" value="Unassembled WGS sequence"/>
</dbReference>
<evidence type="ECO:0000256" key="7">
    <source>
        <dbReference type="ARBA" id="ARBA00023053"/>
    </source>
</evidence>
<feature type="transmembrane region" description="Helical" evidence="12">
    <location>
        <begin position="150"/>
        <end position="174"/>
    </location>
</feature>
<feature type="transmembrane region" description="Helical" evidence="12">
    <location>
        <begin position="446"/>
        <end position="464"/>
    </location>
</feature>
<feature type="transmembrane region" description="Helical" evidence="12">
    <location>
        <begin position="118"/>
        <end position="138"/>
    </location>
</feature>
<evidence type="ECO:0000256" key="9">
    <source>
        <dbReference type="ARBA" id="ARBA00023136"/>
    </source>
</evidence>
<proteinExistence type="inferred from homology"/>
<feature type="transmembrane region" description="Helical" evidence="12">
    <location>
        <begin position="256"/>
        <end position="276"/>
    </location>
</feature>
<evidence type="ECO:0000256" key="5">
    <source>
        <dbReference type="ARBA" id="ARBA00022692"/>
    </source>
</evidence>
<feature type="transmembrane region" description="Helical" evidence="12">
    <location>
        <begin position="356"/>
        <end position="375"/>
    </location>
</feature>
<comment type="subcellular location">
    <subcellularLocation>
        <location evidence="1">Cell membrane</location>
        <topology evidence="1">Multi-pass membrane protein</topology>
    </subcellularLocation>
</comment>
<dbReference type="PANTHER" id="PTHR42985">
    <property type="entry name" value="SODIUM-COUPLED MONOCARBOXYLATE TRANSPORTER"/>
    <property type="match status" value="1"/>
</dbReference>
<keyword evidence="9 12" id="KW-0472">Membrane</keyword>
<gene>
    <name evidence="13" type="ORF">CWS31_006595</name>
</gene>
<dbReference type="PANTHER" id="PTHR42985:SF40">
    <property type="entry name" value="LD47995P-RELATED"/>
    <property type="match status" value="1"/>
</dbReference>
<keyword evidence="3" id="KW-0813">Transport</keyword>
<organism evidence="13 14">
    <name type="scientific">Colwellia echini</name>
    <dbReference type="NCBI Taxonomy" id="1982103"/>
    <lineage>
        <taxon>Bacteria</taxon>
        <taxon>Pseudomonadati</taxon>
        <taxon>Pseudomonadota</taxon>
        <taxon>Gammaproteobacteria</taxon>
        <taxon>Alteromonadales</taxon>
        <taxon>Colwelliaceae</taxon>
        <taxon>Colwellia</taxon>
    </lineage>
</organism>
<evidence type="ECO:0000313" key="14">
    <source>
        <dbReference type="Proteomes" id="UP000815846"/>
    </source>
</evidence>
<dbReference type="EMBL" id="PJAI02000005">
    <property type="protein sequence ID" value="TYK66259.1"/>
    <property type="molecule type" value="Genomic_DNA"/>
</dbReference>
<keyword evidence="6 12" id="KW-1133">Transmembrane helix</keyword>
<feature type="transmembrane region" description="Helical" evidence="12">
    <location>
        <begin position="6"/>
        <end position="23"/>
    </location>
</feature>
<keyword evidence="5 12" id="KW-0812">Transmembrane</keyword>
<feature type="transmembrane region" description="Helical" evidence="12">
    <location>
        <begin position="381"/>
        <end position="402"/>
    </location>
</feature>
<dbReference type="CDD" id="cd11477">
    <property type="entry name" value="SLC5sbd_u1"/>
    <property type="match status" value="1"/>
</dbReference>
<dbReference type="InterPro" id="IPR038377">
    <property type="entry name" value="Na/Glc_symporter_sf"/>
</dbReference>
<dbReference type="RefSeq" id="WP_148747716.1">
    <property type="nucleotide sequence ID" value="NZ_PJAI02000005.1"/>
</dbReference>
<dbReference type="Pfam" id="PF00474">
    <property type="entry name" value="SSF"/>
    <property type="match status" value="1"/>
</dbReference>
<keyword evidence="7" id="KW-0915">Sodium</keyword>
<feature type="transmembrane region" description="Helical" evidence="12">
    <location>
        <begin position="224"/>
        <end position="244"/>
    </location>
</feature>
<evidence type="ECO:0000256" key="3">
    <source>
        <dbReference type="ARBA" id="ARBA00022448"/>
    </source>
</evidence>
<evidence type="ECO:0000256" key="6">
    <source>
        <dbReference type="ARBA" id="ARBA00022989"/>
    </source>
</evidence>
<feature type="transmembrane region" description="Helical" evidence="12">
    <location>
        <begin position="181"/>
        <end position="204"/>
    </location>
</feature>
<feature type="transmembrane region" description="Helical" evidence="12">
    <location>
        <begin position="309"/>
        <end position="336"/>
    </location>
</feature>
<feature type="transmembrane region" description="Helical" evidence="12">
    <location>
        <begin position="506"/>
        <end position="523"/>
    </location>
</feature>
<feature type="transmembrane region" description="Helical" evidence="12">
    <location>
        <begin position="43"/>
        <end position="65"/>
    </location>
</feature>
<dbReference type="InterPro" id="IPR001734">
    <property type="entry name" value="Na/solute_symporter"/>
</dbReference>
<evidence type="ECO:0000256" key="2">
    <source>
        <dbReference type="ARBA" id="ARBA00006434"/>
    </source>
</evidence>
<evidence type="ECO:0000256" key="11">
    <source>
        <dbReference type="RuleBase" id="RU362091"/>
    </source>
</evidence>
<name>A0ABY3MYI6_9GAMM</name>
<dbReference type="InterPro" id="IPR051163">
    <property type="entry name" value="Sodium:Solute_Symporter_SSF"/>
</dbReference>
<dbReference type="PROSITE" id="PS50283">
    <property type="entry name" value="NA_SOLUT_SYMP_3"/>
    <property type="match status" value="1"/>
</dbReference>
<feature type="transmembrane region" description="Helical" evidence="12">
    <location>
        <begin position="414"/>
        <end position="434"/>
    </location>
</feature>
<evidence type="ECO:0000313" key="13">
    <source>
        <dbReference type="EMBL" id="TYK66259.1"/>
    </source>
</evidence>
<evidence type="ECO:0000256" key="8">
    <source>
        <dbReference type="ARBA" id="ARBA00023065"/>
    </source>
</evidence>
<reference evidence="13 14" key="1">
    <citation type="submission" date="2019-08" db="EMBL/GenBank/DDBJ databases">
        <title>Microbe sample from Colwellia echini.</title>
        <authorList>
            <person name="Christiansen L."/>
            <person name="Pathiraja D."/>
            <person name="Schultz-Johansen M."/>
            <person name="Choi I.-G."/>
            <person name="Stougaard P."/>
        </authorList>
    </citation>
    <scope>NUCLEOTIDE SEQUENCE [LARGE SCALE GENOMIC DNA]</scope>
    <source>
        <strain evidence="13 14">A3</strain>
    </source>
</reference>
<keyword evidence="10" id="KW-0739">Sodium transport</keyword>
<comment type="caution">
    <text evidence="13">The sequence shown here is derived from an EMBL/GenBank/DDBJ whole genome shotgun (WGS) entry which is preliminary data.</text>
</comment>
<feature type="transmembrane region" description="Helical" evidence="12">
    <location>
        <begin position="71"/>
        <end position="92"/>
    </location>
</feature>
<comment type="similarity">
    <text evidence="2 11">Belongs to the sodium:solute symporter (SSF) (TC 2.A.21) family.</text>
</comment>
<accession>A0ABY3MYI6</accession>
<keyword evidence="14" id="KW-1185">Reference proteome</keyword>
<keyword evidence="8" id="KW-0406">Ion transport</keyword>
<dbReference type="Gene3D" id="1.20.1730.10">
    <property type="entry name" value="Sodium/glucose cotransporter"/>
    <property type="match status" value="1"/>
</dbReference>